<comment type="caution">
    <text evidence="1">The sequence shown here is derived from an EMBL/GenBank/DDBJ whole genome shotgun (WGS) entry which is preliminary data.</text>
</comment>
<dbReference type="STRING" id="1797197.A2Y75_01500"/>
<proteinExistence type="predicted"/>
<dbReference type="EMBL" id="MELK01000023">
    <property type="protein sequence ID" value="OFW58411.1"/>
    <property type="molecule type" value="Genomic_DNA"/>
</dbReference>
<evidence type="ECO:0000313" key="2">
    <source>
        <dbReference type="Proteomes" id="UP000177876"/>
    </source>
</evidence>
<protein>
    <submittedName>
        <fullName evidence="1">Uncharacterized protein</fullName>
    </submittedName>
</protein>
<gene>
    <name evidence="1" type="ORF">A2Y75_01500</name>
</gene>
<dbReference type="Proteomes" id="UP000177876">
    <property type="component" value="Unassembled WGS sequence"/>
</dbReference>
<accession>A0A1F2WNH9</accession>
<evidence type="ECO:0000313" key="1">
    <source>
        <dbReference type="EMBL" id="OFW58411.1"/>
    </source>
</evidence>
<name>A0A1F2WNH9_9ACTN</name>
<reference evidence="1 2" key="1">
    <citation type="journal article" date="2016" name="Nat. Commun.">
        <title>Thousands of microbial genomes shed light on interconnected biogeochemical processes in an aquifer system.</title>
        <authorList>
            <person name="Anantharaman K."/>
            <person name="Brown C.T."/>
            <person name="Hug L.A."/>
            <person name="Sharon I."/>
            <person name="Castelle C.J."/>
            <person name="Probst A.J."/>
            <person name="Thomas B.C."/>
            <person name="Singh A."/>
            <person name="Wilkins M.J."/>
            <person name="Karaoz U."/>
            <person name="Brodie E.L."/>
            <person name="Williams K.H."/>
            <person name="Hubbard S.S."/>
            <person name="Banfield J.F."/>
        </authorList>
    </citation>
    <scope>NUCLEOTIDE SEQUENCE [LARGE SCALE GENOMIC DNA]</scope>
</reference>
<sequence>MATQRQINRMDKHDRRDALKSAAMDLDLALNLFGVDEEPIAALLAAETEPEMIDRLDDIMTPECHCEKGDSECSHAFPRWFMRQSKPQARAFERLWRQIHLLASEQK</sequence>
<organism evidence="1 2">
    <name type="scientific">Candidatus Solincola sediminis</name>
    <dbReference type="NCBI Taxonomy" id="1797199"/>
    <lineage>
        <taxon>Bacteria</taxon>
        <taxon>Bacillati</taxon>
        <taxon>Actinomycetota</taxon>
        <taxon>Candidatus Geothermincolia</taxon>
        <taxon>Candidatus Geothermincolales</taxon>
        <taxon>Candidatus Geothermincolaceae</taxon>
        <taxon>Candidatus Solincola</taxon>
    </lineage>
</organism>
<dbReference type="AlphaFoldDB" id="A0A1F2WNH9"/>